<reference evidence="2 3" key="1">
    <citation type="submission" date="2024-06" db="EMBL/GenBank/DDBJ databases">
        <title>Complete genome of Phlyctema vagabunda strain 19-DSS-EL-015.</title>
        <authorList>
            <person name="Fiorenzani C."/>
        </authorList>
    </citation>
    <scope>NUCLEOTIDE SEQUENCE [LARGE SCALE GENOMIC DNA]</scope>
    <source>
        <strain evidence="2 3">19-DSS-EL-015</strain>
    </source>
</reference>
<dbReference type="InterPro" id="IPR015943">
    <property type="entry name" value="WD40/YVTN_repeat-like_dom_sf"/>
</dbReference>
<dbReference type="Proteomes" id="UP001629113">
    <property type="component" value="Unassembled WGS sequence"/>
</dbReference>
<comment type="caution">
    <text evidence="2">The sequence shown here is derived from an EMBL/GenBank/DDBJ whole genome shotgun (WGS) entry which is preliminary data.</text>
</comment>
<accession>A0ABR4PRA6</accession>
<evidence type="ECO:0000313" key="2">
    <source>
        <dbReference type="EMBL" id="KAL3425898.1"/>
    </source>
</evidence>
<organism evidence="2 3">
    <name type="scientific">Phlyctema vagabunda</name>
    <dbReference type="NCBI Taxonomy" id="108571"/>
    <lineage>
        <taxon>Eukaryota</taxon>
        <taxon>Fungi</taxon>
        <taxon>Dikarya</taxon>
        <taxon>Ascomycota</taxon>
        <taxon>Pezizomycotina</taxon>
        <taxon>Leotiomycetes</taxon>
        <taxon>Helotiales</taxon>
        <taxon>Dermateaceae</taxon>
        <taxon>Phlyctema</taxon>
    </lineage>
</organism>
<dbReference type="Gene3D" id="2.130.10.10">
    <property type="entry name" value="YVTN repeat-like/Quinoprotein amine dehydrogenase"/>
    <property type="match status" value="1"/>
</dbReference>
<protein>
    <submittedName>
        <fullName evidence="2">Neutral/alkaline non-lysosomal ceramidase</fullName>
    </submittedName>
</protein>
<evidence type="ECO:0000313" key="3">
    <source>
        <dbReference type="Proteomes" id="UP001629113"/>
    </source>
</evidence>
<feature type="chain" id="PRO_5045871396" evidence="1">
    <location>
        <begin position="18"/>
        <end position="475"/>
    </location>
</feature>
<dbReference type="EMBL" id="JBFCZG010000002">
    <property type="protein sequence ID" value="KAL3425898.1"/>
    <property type="molecule type" value="Genomic_DNA"/>
</dbReference>
<keyword evidence="1" id="KW-0732">Signal</keyword>
<sequence>MTKFSLLFAALASVAVATPVPEPNPEPQVSIPGPLIPSIPGVTDPIVSGLSIPLPILQLPTPPLSSPGFVGSDIKPKKIGYFWTGAGDNQHADFLATYSLDDDTFGTFIWLTEVPTSGNSPHHLGTSLDGKTLVGGGLLSLLKTQDTAFYFDVTDPYRPTFKKSNRALLASITDEIRAKPDGGFLITYMGSAVGTSPGRLVETDANFDIIHQWPEDVEGTLNILGEQFSPHGLSVDWKNNLILTSDFVVPVTILKPSLGIQRANTLRLWKLDTRTIISTITIPDGQGIQDIKFIPGNPESAALATAVHLGQVWIIYPFRKNADGTQGVAELLYDLGPKARDTVAIYTDLTEDGKFIYLTLTTANHIAALDISDLNNVKRLDDPDEVQPTIGPHYIKVTPDQKHIVVTDYFVQTGDIGLINTPADFKALYIDINPDGSLSFNRTIDFEASFPKYGGAKPHSAVVFDLTDPENPIYY</sequence>
<proteinExistence type="predicted"/>
<gene>
    <name evidence="2" type="ORF">PVAG01_02689</name>
</gene>
<evidence type="ECO:0000256" key="1">
    <source>
        <dbReference type="SAM" id="SignalP"/>
    </source>
</evidence>
<dbReference type="SUPFAM" id="SSF75011">
    <property type="entry name" value="3-carboxy-cis,cis-mucoante lactonizing enzyme"/>
    <property type="match status" value="1"/>
</dbReference>
<keyword evidence="3" id="KW-1185">Reference proteome</keyword>
<name>A0ABR4PRA6_9HELO</name>
<feature type="signal peptide" evidence="1">
    <location>
        <begin position="1"/>
        <end position="17"/>
    </location>
</feature>